<protein>
    <submittedName>
        <fullName evidence="1">RNA polymerase-binding transcription factor DksA</fullName>
    </submittedName>
</protein>
<keyword evidence="2" id="KW-1185">Reference proteome</keyword>
<sequence length="95" mass="11127">MGEKEMKLIFELRNTRQELLERLMVDNGDSFMKDIIMAELFDIEETIDKLQSGAFGTCEISGEFLPQDLLEMVPTIKSYDDCQHLKSFFRKAIYH</sequence>
<comment type="caution">
    <text evidence="1">The sequence shown here is derived from an EMBL/GenBank/DDBJ whole genome shotgun (WGS) entry which is preliminary data.</text>
</comment>
<reference evidence="1 2" key="1">
    <citation type="submission" date="2023-07" db="EMBL/GenBank/DDBJ databases">
        <title>Genomic Encyclopedia of Type Strains, Phase IV (KMG-IV): sequencing the most valuable type-strain genomes for metagenomic binning, comparative biology and taxonomic classification.</title>
        <authorList>
            <person name="Goeker M."/>
        </authorList>
    </citation>
    <scope>NUCLEOTIDE SEQUENCE [LARGE SCALE GENOMIC DNA]</scope>
    <source>
        <strain evidence="1 2">DSM 23494</strain>
    </source>
</reference>
<dbReference type="Proteomes" id="UP001238088">
    <property type="component" value="Unassembled WGS sequence"/>
</dbReference>
<accession>A0ABU0AGD3</accession>
<proteinExistence type="predicted"/>
<dbReference type="EMBL" id="JAUSUB010000007">
    <property type="protein sequence ID" value="MDQ0270313.1"/>
    <property type="molecule type" value="Genomic_DNA"/>
</dbReference>
<evidence type="ECO:0000313" key="2">
    <source>
        <dbReference type="Proteomes" id="UP001238088"/>
    </source>
</evidence>
<dbReference type="Gene3D" id="1.20.120.910">
    <property type="entry name" value="DksA, coiled-coil domain"/>
    <property type="match status" value="1"/>
</dbReference>
<evidence type="ECO:0000313" key="1">
    <source>
        <dbReference type="EMBL" id="MDQ0270313.1"/>
    </source>
</evidence>
<organism evidence="1 2">
    <name type="scientific">Cytobacillus purgationiresistens</name>
    <dbReference type="NCBI Taxonomy" id="863449"/>
    <lineage>
        <taxon>Bacteria</taxon>
        <taxon>Bacillati</taxon>
        <taxon>Bacillota</taxon>
        <taxon>Bacilli</taxon>
        <taxon>Bacillales</taxon>
        <taxon>Bacillaceae</taxon>
        <taxon>Cytobacillus</taxon>
    </lineage>
</organism>
<gene>
    <name evidence="1" type="ORF">J2S17_002188</name>
</gene>
<dbReference type="RefSeq" id="WP_307474613.1">
    <property type="nucleotide sequence ID" value="NZ_JAUSUB010000007.1"/>
</dbReference>
<name>A0ABU0AGD3_9BACI</name>